<reference evidence="2 3" key="1">
    <citation type="journal article" date="2015" name="Genome Biol. Evol.">
        <title>Phylogenomic analyses indicate that early fungi evolved digesting cell walls of algal ancestors of land plants.</title>
        <authorList>
            <person name="Chang Y."/>
            <person name="Wang S."/>
            <person name="Sekimoto S."/>
            <person name="Aerts A.L."/>
            <person name="Choi C."/>
            <person name="Clum A."/>
            <person name="LaButti K.M."/>
            <person name="Lindquist E.A."/>
            <person name="Yee Ngan C."/>
            <person name="Ohm R.A."/>
            <person name="Salamov A.A."/>
            <person name="Grigoriev I.V."/>
            <person name="Spatafora J.W."/>
            <person name="Berbee M.L."/>
        </authorList>
    </citation>
    <scope>NUCLEOTIDE SEQUENCE [LARGE SCALE GENOMIC DNA]</scope>
    <source>
        <strain evidence="2 3">JEL478</strain>
    </source>
</reference>
<keyword evidence="3" id="KW-1185">Reference proteome</keyword>
<feature type="domain" description="F-box" evidence="1">
    <location>
        <begin position="8"/>
        <end position="54"/>
    </location>
</feature>
<evidence type="ECO:0000313" key="2">
    <source>
        <dbReference type="EMBL" id="KXS13987.1"/>
    </source>
</evidence>
<evidence type="ECO:0000313" key="3">
    <source>
        <dbReference type="Proteomes" id="UP000070544"/>
    </source>
</evidence>
<dbReference type="InterPro" id="IPR036047">
    <property type="entry name" value="F-box-like_dom_sf"/>
</dbReference>
<protein>
    <recommendedName>
        <fullName evidence="1">F-box domain-containing protein</fullName>
    </recommendedName>
</protein>
<proteinExistence type="predicted"/>
<dbReference type="SUPFAM" id="SSF81383">
    <property type="entry name" value="F-box domain"/>
    <property type="match status" value="1"/>
</dbReference>
<dbReference type="InterPro" id="IPR032675">
    <property type="entry name" value="LRR_dom_sf"/>
</dbReference>
<dbReference type="AlphaFoldDB" id="A0A139AB70"/>
<name>A0A139AB70_GONPJ</name>
<gene>
    <name evidence="2" type="ORF">M427DRAFT_33420</name>
</gene>
<organism evidence="2 3">
    <name type="scientific">Gonapodya prolifera (strain JEL478)</name>
    <name type="common">Monoblepharis prolifera</name>
    <dbReference type="NCBI Taxonomy" id="1344416"/>
    <lineage>
        <taxon>Eukaryota</taxon>
        <taxon>Fungi</taxon>
        <taxon>Fungi incertae sedis</taxon>
        <taxon>Chytridiomycota</taxon>
        <taxon>Chytridiomycota incertae sedis</taxon>
        <taxon>Monoblepharidomycetes</taxon>
        <taxon>Monoblepharidales</taxon>
        <taxon>Gonapodyaceae</taxon>
        <taxon>Gonapodya</taxon>
    </lineage>
</organism>
<dbReference type="PROSITE" id="PS50181">
    <property type="entry name" value="FBOX"/>
    <property type="match status" value="1"/>
</dbReference>
<dbReference type="Gene3D" id="3.80.10.10">
    <property type="entry name" value="Ribonuclease Inhibitor"/>
    <property type="match status" value="1"/>
</dbReference>
<dbReference type="EMBL" id="KQ965772">
    <property type="protein sequence ID" value="KXS13987.1"/>
    <property type="molecule type" value="Genomic_DNA"/>
</dbReference>
<dbReference type="Proteomes" id="UP000070544">
    <property type="component" value="Unassembled WGS sequence"/>
</dbReference>
<dbReference type="OrthoDB" id="3219396at2759"/>
<dbReference type="SMART" id="SM00256">
    <property type="entry name" value="FBOX"/>
    <property type="match status" value="1"/>
</dbReference>
<sequence length="222" mass="25385">MAQQSSQTGPSLSLPPETILKIFRYLSSPDLLRIARSCRTLRTVAASRELWDRLVLENTPYISEDGLNDTIAAAARLTHFPNPIISLAKYTLMNQIRTVVITGSEYLTFETLVQIMFWHSIRSIHLRNCSSINIKKLSEDLFRTSGTRWDLSTSYNFDYITNAIQNGAHKGKPSYRFRKTELRLLDLTGCTLEDDFHLSALQFLCVEESYYRIPWDAASPTP</sequence>
<accession>A0A139AB70</accession>
<evidence type="ECO:0000259" key="1">
    <source>
        <dbReference type="PROSITE" id="PS50181"/>
    </source>
</evidence>
<dbReference type="Pfam" id="PF12937">
    <property type="entry name" value="F-box-like"/>
    <property type="match status" value="1"/>
</dbReference>
<dbReference type="InterPro" id="IPR001810">
    <property type="entry name" value="F-box_dom"/>
</dbReference>